<dbReference type="AlphaFoldDB" id="A0A7W7H9N3"/>
<evidence type="ECO:0000259" key="11">
    <source>
        <dbReference type="PROSITE" id="PS50109"/>
    </source>
</evidence>
<evidence type="ECO:0000256" key="10">
    <source>
        <dbReference type="ARBA" id="ARBA00039401"/>
    </source>
</evidence>
<keyword evidence="7 13" id="KW-0418">Kinase</keyword>
<dbReference type="EMBL" id="BOMP01000067">
    <property type="protein sequence ID" value="GIE41300.1"/>
    <property type="molecule type" value="Genomic_DNA"/>
</dbReference>
<dbReference type="EMBL" id="JACHNC010000001">
    <property type="protein sequence ID" value="MBB4746412.1"/>
    <property type="molecule type" value="Genomic_DNA"/>
</dbReference>
<keyword evidence="5" id="KW-0808">Transferase</keyword>
<dbReference type="PANTHER" id="PTHR42878:SF7">
    <property type="entry name" value="SENSOR HISTIDINE KINASE GLRK"/>
    <property type="match status" value="1"/>
</dbReference>
<dbReference type="GO" id="GO:0030295">
    <property type="term" value="F:protein kinase activator activity"/>
    <property type="evidence" value="ECO:0007669"/>
    <property type="project" value="TreeGrafter"/>
</dbReference>
<evidence type="ECO:0000256" key="5">
    <source>
        <dbReference type="ARBA" id="ARBA00022679"/>
    </source>
</evidence>
<comment type="catalytic activity">
    <reaction evidence="1">
        <text>ATP + protein L-histidine = ADP + protein N-phospho-L-histidine.</text>
        <dbReference type="EC" id="2.7.13.3"/>
    </reaction>
</comment>
<evidence type="ECO:0000256" key="9">
    <source>
        <dbReference type="ARBA" id="ARBA00023012"/>
    </source>
</evidence>
<dbReference type="GO" id="GO:0007234">
    <property type="term" value="P:osmosensory signaling via phosphorelay pathway"/>
    <property type="evidence" value="ECO:0007669"/>
    <property type="project" value="TreeGrafter"/>
</dbReference>
<evidence type="ECO:0000256" key="2">
    <source>
        <dbReference type="ARBA" id="ARBA00004236"/>
    </source>
</evidence>
<sequence length="166" mass="17171">MLLRDITAETRHRDELAGFAGVVAHDLLNPLTTVEGWTEAAADTAVGVTPHITVASSREGDTVTVTIADNGIGIPAGQHDAVFDTFHRAHRGQGYGGTGLGPAICKRTVERHGGTITATDNPGGGTRFTFTLPAETSIDVTTLNAYAGTGAVGSRTDRSRESGSVT</sequence>
<evidence type="ECO:0000256" key="1">
    <source>
        <dbReference type="ARBA" id="ARBA00000085"/>
    </source>
</evidence>
<dbReference type="InterPro" id="IPR050351">
    <property type="entry name" value="BphY/WalK/GraS-like"/>
</dbReference>
<reference evidence="13 14" key="1">
    <citation type="submission" date="2020-08" db="EMBL/GenBank/DDBJ databases">
        <title>Sequencing the genomes of 1000 actinobacteria strains.</title>
        <authorList>
            <person name="Klenk H.-P."/>
        </authorList>
    </citation>
    <scope>NUCLEOTIDE SEQUENCE [LARGE SCALE GENOMIC DNA]</scope>
    <source>
        <strain evidence="13 14">DSM 43150</strain>
    </source>
</reference>
<dbReference type="GO" id="GO:0005524">
    <property type="term" value="F:ATP binding"/>
    <property type="evidence" value="ECO:0007669"/>
    <property type="project" value="UniProtKB-KW"/>
</dbReference>
<dbReference type="InterPro" id="IPR036890">
    <property type="entry name" value="HATPase_C_sf"/>
</dbReference>
<keyword evidence="8" id="KW-0067">ATP-binding</keyword>
<gene>
    <name evidence="12" type="ORF">Alo02nite_41980</name>
    <name evidence="13" type="ORF">BJ964_000573</name>
</gene>
<keyword evidence="9" id="KW-0902">Two-component regulatory system</keyword>
<dbReference type="InterPro" id="IPR003661">
    <property type="entry name" value="HisK_dim/P_dom"/>
</dbReference>
<dbReference type="GO" id="GO:0000155">
    <property type="term" value="F:phosphorelay sensor kinase activity"/>
    <property type="evidence" value="ECO:0007669"/>
    <property type="project" value="InterPro"/>
</dbReference>
<comment type="subcellular location">
    <subcellularLocation>
        <location evidence="2">Cell membrane</location>
    </subcellularLocation>
</comment>
<reference evidence="12 15" key="2">
    <citation type="submission" date="2021-01" db="EMBL/GenBank/DDBJ databases">
        <title>Whole genome shotgun sequence of Actinoplanes lobatus NBRC 12513.</title>
        <authorList>
            <person name="Komaki H."/>
            <person name="Tamura T."/>
        </authorList>
    </citation>
    <scope>NUCLEOTIDE SEQUENCE [LARGE SCALE GENOMIC DNA]</scope>
    <source>
        <strain evidence="12 15">NBRC 12513</strain>
    </source>
</reference>
<dbReference type="InterPro" id="IPR004358">
    <property type="entry name" value="Sig_transdc_His_kin-like_C"/>
</dbReference>
<dbReference type="Gene3D" id="3.30.565.10">
    <property type="entry name" value="Histidine kinase-like ATPase, C-terminal domain"/>
    <property type="match status" value="1"/>
</dbReference>
<name>A0A7W7H9N3_9ACTN</name>
<accession>A0A7W7H9N3</accession>
<evidence type="ECO:0000256" key="6">
    <source>
        <dbReference type="ARBA" id="ARBA00022741"/>
    </source>
</evidence>
<proteinExistence type="predicted"/>
<dbReference type="PROSITE" id="PS50109">
    <property type="entry name" value="HIS_KIN"/>
    <property type="match status" value="1"/>
</dbReference>
<dbReference type="Proteomes" id="UP000590511">
    <property type="component" value="Unassembled WGS sequence"/>
</dbReference>
<evidence type="ECO:0000256" key="7">
    <source>
        <dbReference type="ARBA" id="ARBA00022777"/>
    </source>
</evidence>
<evidence type="ECO:0000313" key="15">
    <source>
        <dbReference type="Proteomes" id="UP000631312"/>
    </source>
</evidence>
<dbReference type="GO" id="GO:0005886">
    <property type="term" value="C:plasma membrane"/>
    <property type="evidence" value="ECO:0007669"/>
    <property type="project" value="UniProtKB-SubCell"/>
</dbReference>
<dbReference type="PRINTS" id="PR00344">
    <property type="entry name" value="BCTRLSENSOR"/>
</dbReference>
<evidence type="ECO:0000256" key="8">
    <source>
        <dbReference type="ARBA" id="ARBA00022840"/>
    </source>
</evidence>
<dbReference type="SUPFAM" id="SSF47384">
    <property type="entry name" value="Homodimeric domain of signal transducing histidine kinase"/>
    <property type="match status" value="1"/>
</dbReference>
<dbReference type="InterPro" id="IPR003594">
    <property type="entry name" value="HATPase_dom"/>
</dbReference>
<dbReference type="InterPro" id="IPR036097">
    <property type="entry name" value="HisK_dim/P_sf"/>
</dbReference>
<dbReference type="SMART" id="SM00387">
    <property type="entry name" value="HATPase_c"/>
    <property type="match status" value="1"/>
</dbReference>
<dbReference type="Pfam" id="PF02518">
    <property type="entry name" value="HATPase_c"/>
    <property type="match status" value="1"/>
</dbReference>
<evidence type="ECO:0000313" key="12">
    <source>
        <dbReference type="EMBL" id="GIE41300.1"/>
    </source>
</evidence>
<protein>
    <recommendedName>
        <fullName evidence="10">Sensor-like histidine kinase SenX3</fullName>
        <ecNumber evidence="3">2.7.13.3</ecNumber>
    </recommendedName>
</protein>
<feature type="domain" description="Histidine kinase" evidence="11">
    <location>
        <begin position="52"/>
        <end position="136"/>
    </location>
</feature>
<dbReference type="PANTHER" id="PTHR42878">
    <property type="entry name" value="TWO-COMPONENT HISTIDINE KINASE"/>
    <property type="match status" value="1"/>
</dbReference>
<dbReference type="RefSeq" id="WP_188119210.1">
    <property type="nucleotide sequence ID" value="NZ_BOMP01000067.1"/>
</dbReference>
<dbReference type="Proteomes" id="UP000631312">
    <property type="component" value="Unassembled WGS sequence"/>
</dbReference>
<dbReference type="InterPro" id="IPR005467">
    <property type="entry name" value="His_kinase_dom"/>
</dbReference>
<evidence type="ECO:0000313" key="13">
    <source>
        <dbReference type="EMBL" id="MBB4746412.1"/>
    </source>
</evidence>
<keyword evidence="4" id="KW-0597">Phosphoprotein</keyword>
<evidence type="ECO:0000256" key="3">
    <source>
        <dbReference type="ARBA" id="ARBA00012438"/>
    </source>
</evidence>
<comment type="caution">
    <text evidence="13">The sequence shown here is derived from an EMBL/GenBank/DDBJ whole genome shotgun (WGS) entry which is preliminary data.</text>
</comment>
<keyword evidence="6" id="KW-0547">Nucleotide-binding</keyword>
<dbReference type="SUPFAM" id="SSF55874">
    <property type="entry name" value="ATPase domain of HSP90 chaperone/DNA topoisomerase II/histidine kinase"/>
    <property type="match status" value="1"/>
</dbReference>
<organism evidence="13 14">
    <name type="scientific">Actinoplanes lobatus</name>
    <dbReference type="NCBI Taxonomy" id="113568"/>
    <lineage>
        <taxon>Bacteria</taxon>
        <taxon>Bacillati</taxon>
        <taxon>Actinomycetota</taxon>
        <taxon>Actinomycetes</taxon>
        <taxon>Micromonosporales</taxon>
        <taxon>Micromonosporaceae</taxon>
        <taxon>Actinoplanes</taxon>
    </lineage>
</organism>
<evidence type="ECO:0000256" key="4">
    <source>
        <dbReference type="ARBA" id="ARBA00022553"/>
    </source>
</evidence>
<dbReference type="EC" id="2.7.13.3" evidence="3"/>
<evidence type="ECO:0000313" key="14">
    <source>
        <dbReference type="Proteomes" id="UP000590511"/>
    </source>
</evidence>
<dbReference type="GO" id="GO:0000156">
    <property type="term" value="F:phosphorelay response regulator activity"/>
    <property type="evidence" value="ECO:0007669"/>
    <property type="project" value="TreeGrafter"/>
</dbReference>
<keyword evidence="15" id="KW-1185">Reference proteome</keyword>
<dbReference type="CDD" id="cd00082">
    <property type="entry name" value="HisKA"/>
    <property type="match status" value="1"/>
</dbReference>